<dbReference type="AlphaFoldDB" id="A0AAW5EHF9"/>
<gene>
    <name evidence="1" type="ORF">LZC39_06435</name>
</gene>
<dbReference type="Proteomes" id="UP001199644">
    <property type="component" value="Unassembled WGS sequence"/>
</dbReference>
<proteinExistence type="predicted"/>
<organism evidence="1 2">
    <name type="scientific">Campylobacter jejuni</name>
    <dbReference type="NCBI Taxonomy" id="197"/>
    <lineage>
        <taxon>Bacteria</taxon>
        <taxon>Pseudomonadati</taxon>
        <taxon>Campylobacterota</taxon>
        <taxon>Epsilonproteobacteria</taxon>
        <taxon>Campylobacterales</taxon>
        <taxon>Campylobacteraceae</taxon>
        <taxon>Campylobacter</taxon>
    </lineage>
</organism>
<sequence length="42" mass="4670">MIAYYCQLSSHPSAAAYIPPQDLSSNKVQINIAFGTFRKSNH</sequence>
<name>A0AAW5EHF9_CAMJU</name>
<protein>
    <submittedName>
        <fullName evidence="1">Uncharacterized protein</fullName>
    </submittedName>
</protein>
<evidence type="ECO:0000313" key="1">
    <source>
        <dbReference type="EMBL" id="MCH3851744.1"/>
    </source>
</evidence>
<dbReference type="EMBL" id="JAJUOL010000006">
    <property type="protein sequence ID" value="MCH3851744.1"/>
    <property type="molecule type" value="Genomic_DNA"/>
</dbReference>
<reference evidence="1" key="1">
    <citation type="submission" date="2021-12" db="EMBL/GenBank/DDBJ databases">
        <title>Prevalence of phenicol resistance gene fexA in Campylobacter isolated from poultry supply chain.</title>
        <authorList>
            <person name="Tang B."/>
            <person name="Zheng X."/>
            <person name="Lin J."/>
            <person name="Lin R."/>
            <person name="Yang H."/>
            <person name="Shen Z."/>
            <person name="Xia F."/>
        </authorList>
    </citation>
    <scope>NUCLEOTIDE SEQUENCE</scope>
    <source>
        <strain evidence="1">CJHN2011004</strain>
    </source>
</reference>
<evidence type="ECO:0000313" key="2">
    <source>
        <dbReference type="Proteomes" id="UP001199644"/>
    </source>
</evidence>
<accession>A0AAW5EHF9</accession>
<comment type="caution">
    <text evidence="1">The sequence shown here is derived from an EMBL/GenBank/DDBJ whole genome shotgun (WGS) entry which is preliminary data.</text>
</comment>